<evidence type="ECO:0000313" key="2">
    <source>
        <dbReference type="Proteomes" id="UP001056455"/>
    </source>
</evidence>
<name>A0ABY4YTP2_9MICO</name>
<dbReference type="EMBL" id="CP099489">
    <property type="protein sequence ID" value="USQ79728.1"/>
    <property type="molecule type" value="Genomic_DNA"/>
</dbReference>
<sequence length="320" mass="34993">MFELVDELVGVKTSLARDCEPTDDFVTAAQVALSVLNQPSADQAAGMAEQHGLLNPAGRHTPLLTDSRLRRRLHNPLLAAIRLQSLATSLSPTAQLTFRTASAVPRYPAPYPPGEMQDYPTNWPGQTRLDWIPQLIWPGVLTPWIEDQNIPARAAASMLLARVGSTRPWSLIALDLGLPAAFGTTPPALVKGLRRTGLWESFLAALDDLATALEDDPPPIDYSARRWAACTPLHMYGAIKQARLIYGECDISDDRHLARKTWGLYTGGHGSFFPGTDISGPVVEETEPSPLGDRITRFTAETLHHLAGQPDHGPLEWRPP</sequence>
<dbReference type="Proteomes" id="UP001056455">
    <property type="component" value="Chromosome"/>
</dbReference>
<reference evidence="1" key="1">
    <citation type="submission" date="2022-06" db="EMBL/GenBank/DDBJ databases">
        <title>Ornithinimicrobium HY1793.</title>
        <authorList>
            <person name="Huang Y."/>
        </authorList>
    </citation>
    <scope>NUCLEOTIDE SEQUENCE</scope>
    <source>
        <strain evidence="1">HY1793</strain>
    </source>
</reference>
<proteinExistence type="predicted"/>
<organism evidence="1 2">
    <name type="scientific">Ornithinimicrobium faecis</name>
    <dbReference type="NCBI Taxonomy" id="2934158"/>
    <lineage>
        <taxon>Bacteria</taxon>
        <taxon>Bacillati</taxon>
        <taxon>Actinomycetota</taxon>
        <taxon>Actinomycetes</taxon>
        <taxon>Micrococcales</taxon>
        <taxon>Ornithinimicrobiaceae</taxon>
        <taxon>Ornithinimicrobium</taxon>
    </lineage>
</organism>
<gene>
    <name evidence="1" type="ORF">NF556_19415</name>
</gene>
<evidence type="ECO:0000313" key="1">
    <source>
        <dbReference type="EMBL" id="USQ79728.1"/>
    </source>
</evidence>
<protein>
    <submittedName>
        <fullName evidence="1">Uncharacterized protein</fullName>
    </submittedName>
</protein>
<dbReference type="RefSeq" id="WP_252592832.1">
    <property type="nucleotide sequence ID" value="NZ_CP099489.1"/>
</dbReference>
<accession>A0ABY4YTP2</accession>
<keyword evidence="2" id="KW-1185">Reference proteome</keyword>